<dbReference type="FunFam" id="3.30.420.80:FF:000005">
    <property type="entry name" value="39S ribosomal protein L18, mitochondrial"/>
    <property type="match status" value="1"/>
</dbReference>
<keyword evidence="3 8" id="KW-0689">Ribosomal protein</keyword>
<dbReference type="InterPro" id="IPR036967">
    <property type="entry name" value="Ribosomal_uS11_sf"/>
</dbReference>
<evidence type="ECO:0000256" key="3">
    <source>
        <dbReference type="ARBA" id="ARBA00022980"/>
    </source>
</evidence>
<evidence type="ECO:0000313" key="9">
    <source>
        <dbReference type="Proteomes" id="UP000075809"/>
    </source>
</evidence>
<dbReference type="KEGG" id="mzt:108722955"/>
<dbReference type="InterPro" id="IPR057268">
    <property type="entry name" value="Ribosomal_L18"/>
</dbReference>
<dbReference type="Gene3D" id="3.30.420.80">
    <property type="entry name" value="Ribosomal protein S11"/>
    <property type="match status" value="1"/>
</dbReference>
<evidence type="ECO:0000313" key="8">
    <source>
        <dbReference type="EMBL" id="KYQ55309.1"/>
    </source>
</evidence>
<proteinExistence type="inferred from homology"/>
<dbReference type="GO" id="GO:0005743">
    <property type="term" value="C:mitochondrial inner membrane"/>
    <property type="evidence" value="ECO:0007669"/>
    <property type="project" value="UniProtKB-ARBA"/>
</dbReference>
<dbReference type="OrthoDB" id="1932324at2759"/>
<evidence type="ECO:0000256" key="4">
    <source>
        <dbReference type="ARBA" id="ARBA00023128"/>
    </source>
</evidence>
<dbReference type="GO" id="GO:0005840">
    <property type="term" value="C:ribosome"/>
    <property type="evidence" value="ECO:0007669"/>
    <property type="project" value="UniProtKB-KW"/>
</dbReference>
<dbReference type="EMBL" id="KQ982548">
    <property type="protein sequence ID" value="KYQ55309.1"/>
    <property type="molecule type" value="Genomic_DNA"/>
</dbReference>
<keyword evidence="9" id="KW-1185">Reference proteome</keyword>
<dbReference type="STRING" id="64791.A0A151X4V2"/>
<dbReference type="GO" id="GO:0006412">
    <property type="term" value="P:translation"/>
    <property type="evidence" value="ECO:0007669"/>
    <property type="project" value="InterPro"/>
</dbReference>
<keyword evidence="4" id="KW-0496">Mitochondrion</keyword>
<dbReference type="SUPFAM" id="SSF53137">
    <property type="entry name" value="Translational machinery components"/>
    <property type="match status" value="1"/>
</dbReference>
<evidence type="ECO:0000256" key="2">
    <source>
        <dbReference type="ARBA" id="ARBA00007116"/>
    </source>
</evidence>
<gene>
    <name evidence="8" type="ORF">ALC60_05934</name>
</gene>
<organism evidence="8 9">
    <name type="scientific">Mycetomoellerius zeteki</name>
    <dbReference type="NCBI Taxonomy" id="64791"/>
    <lineage>
        <taxon>Eukaryota</taxon>
        <taxon>Metazoa</taxon>
        <taxon>Ecdysozoa</taxon>
        <taxon>Arthropoda</taxon>
        <taxon>Hexapoda</taxon>
        <taxon>Insecta</taxon>
        <taxon>Pterygota</taxon>
        <taxon>Neoptera</taxon>
        <taxon>Endopterygota</taxon>
        <taxon>Hymenoptera</taxon>
        <taxon>Apocrita</taxon>
        <taxon>Aculeata</taxon>
        <taxon>Formicoidea</taxon>
        <taxon>Formicidae</taxon>
        <taxon>Myrmicinae</taxon>
        <taxon>Mycetomoellerius</taxon>
    </lineage>
</organism>
<accession>A0A151X4V2</accession>
<evidence type="ECO:0000256" key="6">
    <source>
        <dbReference type="ARBA" id="ARBA00069051"/>
    </source>
</evidence>
<dbReference type="Proteomes" id="UP000075809">
    <property type="component" value="Unassembled WGS sequence"/>
</dbReference>
<protein>
    <recommendedName>
        <fullName evidence="6">Large ribosomal subunit protein uL18m</fullName>
    </recommendedName>
    <alternativeName>
        <fullName evidence="7">39S ribosomal protein L18, mitochondrial</fullName>
    </alternativeName>
</protein>
<dbReference type="InterPro" id="IPR005484">
    <property type="entry name" value="Ribosomal_uL18_bac/plant/anim"/>
</dbReference>
<dbReference type="GO" id="GO:1990904">
    <property type="term" value="C:ribonucleoprotein complex"/>
    <property type="evidence" value="ECO:0007669"/>
    <property type="project" value="UniProtKB-KW"/>
</dbReference>
<evidence type="ECO:0000256" key="5">
    <source>
        <dbReference type="ARBA" id="ARBA00023274"/>
    </source>
</evidence>
<comment type="subcellular location">
    <subcellularLocation>
        <location evidence="1">Mitochondrion</location>
    </subcellularLocation>
</comment>
<dbReference type="PANTHER" id="PTHR12899">
    <property type="entry name" value="39S RIBOSOMAL PROTEIN L18, MITOCHONDRIAL"/>
    <property type="match status" value="1"/>
</dbReference>
<dbReference type="GO" id="GO:0008097">
    <property type="term" value="F:5S rRNA binding"/>
    <property type="evidence" value="ECO:0007669"/>
    <property type="project" value="TreeGrafter"/>
</dbReference>
<reference evidence="8 9" key="1">
    <citation type="submission" date="2015-09" db="EMBL/GenBank/DDBJ databases">
        <title>Trachymyrmex zeteki WGS genome.</title>
        <authorList>
            <person name="Nygaard S."/>
            <person name="Hu H."/>
            <person name="Boomsma J."/>
            <person name="Zhang G."/>
        </authorList>
    </citation>
    <scope>NUCLEOTIDE SEQUENCE [LARGE SCALE GENOMIC DNA]</scope>
    <source>
        <strain evidence="8">Tzet28-1</strain>
        <tissue evidence="8">Whole body</tissue>
    </source>
</reference>
<comment type="similarity">
    <text evidence="2">Belongs to the universal ribosomal protein uL18 family.</text>
</comment>
<keyword evidence="5" id="KW-0687">Ribonucleoprotein</keyword>
<evidence type="ECO:0000256" key="1">
    <source>
        <dbReference type="ARBA" id="ARBA00004173"/>
    </source>
</evidence>
<sequence length="179" mass="20977">MYSVNARAGITRAFRVHRELHGNTELIETCTEIVNRNPRNLERLRIARKPSGYHLNKPGHMYWHKLFLIKKLRYVTAEVRHFENGPVVSVSSAEWALKKQLYRTTDSSAYINIGRVLAQRCLEAGICEMQIDAALTGNKCELLIKELEKNNIILTEPQVYQYPNSWDRYRPEKPWEIHE</sequence>
<dbReference type="CDD" id="cd00432">
    <property type="entry name" value="Ribosomal_L18_L5e"/>
    <property type="match status" value="1"/>
</dbReference>
<dbReference type="PANTHER" id="PTHR12899:SF3">
    <property type="entry name" value="LARGE RIBOSOMAL SUBUNIT PROTEIN UL18M"/>
    <property type="match status" value="1"/>
</dbReference>
<dbReference type="AlphaFoldDB" id="A0A151X4V2"/>
<name>A0A151X4V2_9HYME</name>
<dbReference type="GO" id="GO:0003735">
    <property type="term" value="F:structural constituent of ribosome"/>
    <property type="evidence" value="ECO:0007669"/>
    <property type="project" value="InterPro"/>
</dbReference>
<evidence type="ECO:0000256" key="7">
    <source>
        <dbReference type="ARBA" id="ARBA00082661"/>
    </source>
</evidence>